<comment type="caution">
    <text evidence="4">The sequence shown here is derived from an EMBL/GenBank/DDBJ whole genome shotgun (WGS) entry which is preliminary data.</text>
</comment>
<dbReference type="EMBL" id="JBEDUW010000004">
    <property type="protein sequence ID" value="KAK9935785.1"/>
    <property type="molecule type" value="Genomic_DNA"/>
</dbReference>
<name>A0AAW1XH89_RUBAR</name>
<keyword evidence="1" id="KW-0238">DNA-binding</keyword>
<dbReference type="PANTHER" id="PTHR47658:SF1">
    <property type="entry name" value="MEIOSIS INITIATOR PROTEIN"/>
    <property type="match status" value="1"/>
</dbReference>
<feature type="compositionally biased region" description="Acidic residues" evidence="2">
    <location>
        <begin position="179"/>
        <end position="189"/>
    </location>
</feature>
<keyword evidence="5" id="KW-1185">Reference proteome</keyword>
<sequence>MGGGSMKSNPTRARKRVEAATEESTGPCLVRGKDGSAFARCEGCQKDVPVALISFHSCSLDAKIKTNLEAQVVEKPTQVNKTDRKKSATLSEPNSKRAKTEKAKKSKDPNAPKRPLTAFFLFMDDFRKAYKEANPDSKGVKMVAKEAGEKWKLMTDEEKKPYTDKAAELKAEFNKTLETEIDDAEDGDGEAEHVSEKEVPEKEVEEVSDEESS</sequence>
<feature type="region of interest" description="Disordered" evidence="2">
    <location>
        <begin position="74"/>
        <end position="114"/>
    </location>
</feature>
<dbReference type="Pfam" id="PF00505">
    <property type="entry name" value="HMG_box"/>
    <property type="match status" value="1"/>
</dbReference>
<dbReference type="InterPro" id="IPR036910">
    <property type="entry name" value="HMG_box_dom_sf"/>
</dbReference>
<feature type="region of interest" description="Disordered" evidence="2">
    <location>
        <begin position="177"/>
        <end position="213"/>
    </location>
</feature>
<dbReference type="GO" id="GO:0010197">
    <property type="term" value="P:polar nucleus fusion"/>
    <property type="evidence" value="ECO:0007669"/>
    <property type="project" value="TreeGrafter"/>
</dbReference>
<feature type="DNA-binding region" description="HMG box" evidence="1">
    <location>
        <begin position="112"/>
        <end position="181"/>
    </location>
</feature>
<accession>A0AAW1XH89</accession>
<protein>
    <recommendedName>
        <fullName evidence="3">HMG box domain-containing protein</fullName>
    </recommendedName>
</protein>
<evidence type="ECO:0000313" key="5">
    <source>
        <dbReference type="Proteomes" id="UP001457282"/>
    </source>
</evidence>
<evidence type="ECO:0000256" key="2">
    <source>
        <dbReference type="SAM" id="MobiDB-lite"/>
    </source>
</evidence>
<dbReference type="GO" id="GO:0003677">
    <property type="term" value="F:DNA binding"/>
    <property type="evidence" value="ECO:0007669"/>
    <property type="project" value="UniProtKB-UniRule"/>
</dbReference>
<feature type="compositionally biased region" description="Polar residues" evidence="2">
    <location>
        <begin position="1"/>
        <end position="11"/>
    </location>
</feature>
<feature type="region of interest" description="Disordered" evidence="2">
    <location>
        <begin position="1"/>
        <end position="29"/>
    </location>
</feature>
<feature type="domain" description="HMG box" evidence="3">
    <location>
        <begin position="112"/>
        <end position="181"/>
    </location>
</feature>
<feature type="compositionally biased region" description="Basic and acidic residues" evidence="2">
    <location>
        <begin position="190"/>
        <end position="202"/>
    </location>
</feature>
<dbReference type="PANTHER" id="PTHR47658">
    <property type="entry name" value="HIGH MOBILITY GROUP B PROTEIN 12-RELATED"/>
    <property type="match status" value="1"/>
</dbReference>
<dbReference type="AlphaFoldDB" id="A0AAW1XH89"/>
<dbReference type="Proteomes" id="UP001457282">
    <property type="component" value="Unassembled WGS sequence"/>
</dbReference>
<gene>
    <name evidence="4" type="ORF">M0R45_022869</name>
</gene>
<reference evidence="4 5" key="1">
    <citation type="journal article" date="2023" name="G3 (Bethesda)">
        <title>A chromosome-length genome assembly and annotation of blackberry (Rubus argutus, cv. 'Hillquist').</title>
        <authorList>
            <person name="Bruna T."/>
            <person name="Aryal R."/>
            <person name="Dudchenko O."/>
            <person name="Sargent D.J."/>
            <person name="Mead D."/>
            <person name="Buti M."/>
            <person name="Cavallini A."/>
            <person name="Hytonen T."/>
            <person name="Andres J."/>
            <person name="Pham M."/>
            <person name="Weisz D."/>
            <person name="Mascagni F."/>
            <person name="Usai G."/>
            <person name="Natali L."/>
            <person name="Bassil N."/>
            <person name="Fernandez G.E."/>
            <person name="Lomsadze A."/>
            <person name="Armour M."/>
            <person name="Olukolu B."/>
            <person name="Poorten T."/>
            <person name="Britton C."/>
            <person name="Davik J."/>
            <person name="Ashrafi H."/>
            <person name="Aiden E.L."/>
            <person name="Borodovsky M."/>
            <person name="Worthington M."/>
        </authorList>
    </citation>
    <scope>NUCLEOTIDE SEQUENCE [LARGE SCALE GENOMIC DNA]</scope>
    <source>
        <strain evidence="4">PI 553951</strain>
    </source>
</reference>
<dbReference type="PROSITE" id="PS50118">
    <property type="entry name" value="HMG_BOX_2"/>
    <property type="match status" value="1"/>
</dbReference>
<keyword evidence="1" id="KW-0539">Nucleus</keyword>
<dbReference type="InterPro" id="IPR009071">
    <property type="entry name" value="HMG_box_dom"/>
</dbReference>
<evidence type="ECO:0000313" key="4">
    <source>
        <dbReference type="EMBL" id="KAK9935785.1"/>
    </source>
</evidence>
<dbReference type="SUPFAM" id="SSF47095">
    <property type="entry name" value="HMG-box"/>
    <property type="match status" value="1"/>
</dbReference>
<feature type="compositionally biased region" description="Acidic residues" evidence="2">
    <location>
        <begin position="203"/>
        <end position="213"/>
    </location>
</feature>
<evidence type="ECO:0000256" key="1">
    <source>
        <dbReference type="PROSITE-ProRule" id="PRU00267"/>
    </source>
</evidence>
<proteinExistence type="predicted"/>
<organism evidence="4 5">
    <name type="scientific">Rubus argutus</name>
    <name type="common">Southern blackberry</name>
    <dbReference type="NCBI Taxonomy" id="59490"/>
    <lineage>
        <taxon>Eukaryota</taxon>
        <taxon>Viridiplantae</taxon>
        <taxon>Streptophyta</taxon>
        <taxon>Embryophyta</taxon>
        <taxon>Tracheophyta</taxon>
        <taxon>Spermatophyta</taxon>
        <taxon>Magnoliopsida</taxon>
        <taxon>eudicotyledons</taxon>
        <taxon>Gunneridae</taxon>
        <taxon>Pentapetalae</taxon>
        <taxon>rosids</taxon>
        <taxon>fabids</taxon>
        <taxon>Rosales</taxon>
        <taxon>Rosaceae</taxon>
        <taxon>Rosoideae</taxon>
        <taxon>Rosoideae incertae sedis</taxon>
        <taxon>Rubus</taxon>
    </lineage>
</organism>
<dbReference type="CDD" id="cd22005">
    <property type="entry name" value="HMG-box_AtHMGB1-like"/>
    <property type="match status" value="1"/>
</dbReference>
<dbReference type="GO" id="GO:0005634">
    <property type="term" value="C:nucleus"/>
    <property type="evidence" value="ECO:0007669"/>
    <property type="project" value="UniProtKB-UniRule"/>
</dbReference>
<dbReference type="SMART" id="SM00398">
    <property type="entry name" value="HMG"/>
    <property type="match status" value="1"/>
</dbReference>
<feature type="compositionally biased region" description="Basic and acidic residues" evidence="2">
    <location>
        <begin position="94"/>
        <end position="111"/>
    </location>
</feature>
<dbReference type="Gene3D" id="1.10.30.10">
    <property type="entry name" value="High mobility group box domain"/>
    <property type="match status" value="1"/>
</dbReference>
<evidence type="ECO:0000259" key="3">
    <source>
        <dbReference type="PROSITE" id="PS50118"/>
    </source>
</evidence>